<keyword evidence="1" id="KW-0560">Oxidoreductase</keyword>
<evidence type="ECO:0000313" key="2">
    <source>
        <dbReference type="Proteomes" id="UP001165960"/>
    </source>
</evidence>
<dbReference type="EC" id="1.3.1.13" evidence="1"/>
<accession>A0ACC2RTY8</accession>
<protein>
    <submittedName>
        <fullName evidence="1">Prephenate dehydrogenase (NADP(+))</fullName>
        <ecNumber evidence="1">1.3.1.13</ecNumber>
    </submittedName>
</protein>
<gene>
    <name evidence="1" type="primary">TYR1_1</name>
    <name evidence="1" type="ORF">DSO57_1023074</name>
</gene>
<proteinExistence type="predicted"/>
<dbReference type="EMBL" id="QTSX02006508">
    <property type="protein sequence ID" value="KAJ9053565.1"/>
    <property type="molecule type" value="Genomic_DNA"/>
</dbReference>
<dbReference type="Proteomes" id="UP001165960">
    <property type="component" value="Unassembled WGS sequence"/>
</dbReference>
<evidence type="ECO:0000313" key="1">
    <source>
        <dbReference type="EMBL" id="KAJ9053565.1"/>
    </source>
</evidence>
<reference evidence="1" key="1">
    <citation type="submission" date="2022-04" db="EMBL/GenBank/DDBJ databases">
        <title>Genome of the entomopathogenic fungus Entomophthora muscae.</title>
        <authorList>
            <person name="Elya C."/>
            <person name="Lovett B.R."/>
            <person name="Lee E."/>
            <person name="Macias A.M."/>
            <person name="Hajek A.E."/>
            <person name="De Bivort B.L."/>
            <person name="Kasson M.T."/>
            <person name="De Fine Licht H.H."/>
            <person name="Stajich J.E."/>
        </authorList>
    </citation>
    <scope>NUCLEOTIDE SEQUENCE</scope>
    <source>
        <strain evidence="1">Berkeley</strain>
    </source>
</reference>
<keyword evidence="2" id="KW-1185">Reference proteome</keyword>
<name>A0ACC2RTY8_9FUNG</name>
<comment type="caution">
    <text evidence="1">The sequence shown here is derived from an EMBL/GenBank/DDBJ whole genome shotgun (WGS) entry which is preliminary data.</text>
</comment>
<sequence>MGAIVGGQTSVKAPEIRAFVEYLPTDTEIVTCHSMHGPSVDPTAQPLAVIRYRSSQKSLDLVVEILKSLNSKMVFLTHEEHDRITANTQAVTHLAFISMGAAWNSRSCFPWETPNYVGGIENVKVNIMLRIFSNKWHVYAGLAILNPSAHEQTQGYADSVRELFELMIQEKEDQLRDRLTKAGKFVFGDRFMSLTPPDDMLLSNDILDTFSLNNIPEAIRRPNSHLSLLAIVDCWYRMGINPYDHIICQTPPFRIWLGIVESLFTDQKLMQETIHCALYDKEIRLDDLGFFSATQDWAQCIRHGVMETYRIKFSYVQDFFRPRLEDGNRLASEMFKVIIKNTS</sequence>
<organism evidence="1 2">
    <name type="scientific">Entomophthora muscae</name>
    <dbReference type="NCBI Taxonomy" id="34485"/>
    <lineage>
        <taxon>Eukaryota</taxon>
        <taxon>Fungi</taxon>
        <taxon>Fungi incertae sedis</taxon>
        <taxon>Zoopagomycota</taxon>
        <taxon>Entomophthoromycotina</taxon>
        <taxon>Entomophthoromycetes</taxon>
        <taxon>Entomophthorales</taxon>
        <taxon>Entomophthoraceae</taxon>
        <taxon>Entomophthora</taxon>
    </lineage>
</organism>